<evidence type="ECO:0000313" key="1">
    <source>
        <dbReference type="EMBL" id="CAB4911244.1"/>
    </source>
</evidence>
<protein>
    <submittedName>
        <fullName evidence="2">Unannotated protein</fullName>
    </submittedName>
</protein>
<accession>A0A6J7I4D7</accession>
<organism evidence="2">
    <name type="scientific">freshwater metagenome</name>
    <dbReference type="NCBI Taxonomy" id="449393"/>
    <lineage>
        <taxon>unclassified sequences</taxon>
        <taxon>metagenomes</taxon>
        <taxon>ecological metagenomes</taxon>
    </lineage>
</organism>
<proteinExistence type="predicted"/>
<sequence length="118" mass="12915">MTTAEELMTDPTVVRWLRSAGFSTETPAEQLAQVHMLASFCNHEGKMPQEILDTCLLEKTDDGQYEISIKGRRLVNAAIDDFAATLGLSKHYEIAAGNSIRGFLVHNGVLIQGKPSVP</sequence>
<dbReference type="EMBL" id="CAFBMR010000094">
    <property type="protein sequence ID" value="CAB4925580.1"/>
    <property type="molecule type" value="Genomic_DNA"/>
</dbReference>
<dbReference type="EMBL" id="CAFBMR010000024">
    <property type="protein sequence ID" value="CAB4911244.1"/>
    <property type="molecule type" value="Genomic_DNA"/>
</dbReference>
<evidence type="ECO:0000313" key="2">
    <source>
        <dbReference type="EMBL" id="CAB4925580.1"/>
    </source>
</evidence>
<gene>
    <name evidence="1" type="ORF">UFOPK3610_00812</name>
    <name evidence="2" type="ORF">UFOPK3610_01659</name>
</gene>
<reference evidence="2" key="1">
    <citation type="submission" date="2020-05" db="EMBL/GenBank/DDBJ databases">
        <authorList>
            <person name="Chiriac C."/>
            <person name="Salcher M."/>
            <person name="Ghai R."/>
            <person name="Kavagutti S V."/>
        </authorList>
    </citation>
    <scope>NUCLEOTIDE SEQUENCE</scope>
</reference>
<name>A0A6J7I4D7_9ZZZZ</name>
<dbReference type="AlphaFoldDB" id="A0A6J7I4D7"/>